<keyword evidence="9 12" id="KW-1015">Disulfide bond</keyword>
<keyword evidence="7 13" id="KW-1133">Transmembrane helix</keyword>
<dbReference type="InterPro" id="IPR000203">
    <property type="entry name" value="GPS"/>
</dbReference>
<evidence type="ECO:0000256" key="12">
    <source>
        <dbReference type="PROSITE-ProRule" id="PRU00076"/>
    </source>
</evidence>
<dbReference type="PANTHER" id="PTHR10877">
    <property type="entry name" value="POLYCYSTIN FAMILY MEMBER"/>
    <property type="match status" value="1"/>
</dbReference>
<protein>
    <submittedName>
        <fullName evidence="19">Polycystic kidney disease protein 1-like 2</fullName>
    </submittedName>
</protein>
<dbReference type="Gene3D" id="2.60.40.10">
    <property type="entry name" value="Immunoglobulins"/>
    <property type="match status" value="1"/>
</dbReference>
<feature type="disulfide bond" evidence="11">
    <location>
        <begin position="1754"/>
        <end position="1768"/>
    </location>
</feature>
<sequence length="2256" mass="252137">MVNFRPRGILTRATNACDIHYSVPGDDGKSLYQERSGGLWGREIISRLMPYPAFPVKRLSSGCQVDLRLEKDGKMRVCFVSGFFDRLTFSDECKQIKIQIMEMSLSRLVFIVFIRLATMTREAPTGLNVVKRSFTSIVVRWSPISDSDRPDSLLGYKIRYAKSDSDDYAFIEVKSDITEGLISNLAENTEYQICVAGLFDEGVKLTGSYSDKVVAKTKEKSGNPCEFNPCLNGGSCAIKAHNQSFSSFLCQCAVNFTGKTCAVYMSGLGPSNSFSVQILHMALELFGRQGKKTRQHNNKTSKLAKLAKLAKEDPAAKKLGEEDTPLLSRNSSSELLITPHLLPIGVYLVQLTVSMIGTPVFGVSQGYFKVVSSPLVASIAGGSKVARGLNKTLVFDASLSFDPDEENRKFSGLNFTWLCGVESPLNLNHSDEAGCYYRAIGNEYFQQELRVNNSLMAENTSYFITVKVTKDDRQAEFTQEVFIVPGDPPEVQIRIVAWNLLRNGRKWLSSSFLGTVQQIPGIGRILYVIPFYVYERVKPGVLTPDARYKFILTAQRPGGYRVYSEYHVTSNSLPVGGVCNVSQTLGVTLITEFTFACSNWQDPDLQLQYEFIYLTSNNLLNVAYKGVKTSLTTKLPAGERKNNFTIDFRVRVADIMGAYTEVRIPVQVLEPNIEQTNLLDIVKHLTTGDESELNNLIQSGDVSRALLLTAAAISAIHVIADEKLTESEARGLAERRSTMKSNIIAQLSAIPVETIVRVQQVSNVIASASSVIDEVTVEAQEDATNALEKMTSVLKAESAAGESYDSLYDGAKSLVNGLGGVLRVAACGARVYNLQSQGSLRIKASFVDEYESLSRKRTSLRYLWTRRTERDANGAQLQDVGSTILSRTLVGEEPKQLPAQAMSLLVFREEPNLLTGTVLSNKGNSFQLTSLPFQLDNDTHFLDSQMVTADFTLFSWDPTGARVTTAVSSLELRNSSGHPLNATKLNALVTIKLQNLQVFINTSQSHYIGANRTIFYKINVSQLGMALMLKIRPESNKTEFVVTFKYGRQPSLSSSDFNVTIPDLSSCDEMPDGYLNCSRDPYMLFVNQEFFQNNGLGYYFVGLKAVSRVSAISRVRRCSKQSCVRYKEPPTDGASYSVPHYRESDENYTIQVMPAACLFWNAEISQWTSEGCRVTEMTTQDYVHCSCNHLSAFGGQLLVAPTPIDFDIVFTELARLPDSGNTAVIVTISCAFGLYLLLLMWARKNDKRDLMKVGKSAVVGVPSPLSYFVEIQVSTGIWRNSGTTANVFITLEGELGGSRPFHLKHDSCISFSRGSIISFILSIPDDIGPIKTVRVWHDNSGTSPSWFLNHIKVFDLFTKKQWNFMCFAWLAVDKGEGLIDRTLHSTSTTAKGIDFAVYVLNRIAEEFSDSHVWFSVAARPPRYRFTRVQRLSCCLALLLTSMLASAMFYQHGTVVGDTQGSLRMGRFDVNLKEFIVGVQSLIVIFPTYVLTVGLFVHTRSVDENKQMALKASAERKSFSFPHRFVFVPWLLCFLLSACAAAFVVFYSLQWGADTSEQWLASVSTSIFIDIFLIEPVQIIVVAFILPPIFKEGTDKFTWMTRPADPKVELDDIKVGGLSNDEADNEEVEIPKPLSKKQLRRARKTRLREIYIYSAFRNLGSYMLYLLILMIVCYGGRSKHGYLMTSSMKNTFGELNMISNHFNTWDWARDVLVPGLFEDGKKVILNSSSPYIGDGDAVLVGMPRLRQLRVKEGPCDVGIEELATYFNSCVVSYTFSSEEKTSFHETRWRLFSSSKNESFISLHQVCPSAWHYSSAQETSSLPLWGRLHLSNFYGEGGYLAELGYDKTTALNVISELNLFNWTDRFTSALILEFAVFNSQVNLFSVIWILTEFSPSGLVVSNHVIHTLHIYDIGGGYSAVTVTCQLLLVAYIIYFVVKETRNVIAGFRMYFSQFLNWVEVTQTFAVIGFLISHIMKETQLFATTAKLREKTFQFISFDRGVLLQDLETVLISLLIFLNTLKLLYLLKLNSHVRHLFHVMKGSARELAHCSVAFAAFTFGCIHVGYLLFGSELYSFSSPFNILQSLLVEGVVGGRVDYFNDCCTIIGPVYVTAIKMAVNLICINLFISILVYNYGRIRELSKGKFDVGHFMVVKVKELLGCVGNRPRASEGVSGHDTPSTEIEEDILPEAAEILASLDRINHLLNAKYAEEFCEDLELFSLWFDLHMQAKKSKDLRENRVDAKDNFEAAVEEDSVDALE</sequence>
<feature type="domain" description="PLAT" evidence="15">
    <location>
        <begin position="1267"/>
        <end position="1384"/>
    </location>
</feature>
<organism evidence="19 20">
    <name type="scientific">Stylophora pistillata</name>
    <name type="common">Smooth cauliflower coral</name>
    <dbReference type="NCBI Taxonomy" id="50429"/>
    <lineage>
        <taxon>Eukaryota</taxon>
        <taxon>Metazoa</taxon>
        <taxon>Cnidaria</taxon>
        <taxon>Anthozoa</taxon>
        <taxon>Hexacorallia</taxon>
        <taxon>Scleractinia</taxon>
        <taxon>Astrocoeniina</taxon>
        <taxon>Pocilloporidae</taxon>
        <taxon>Stylophora</taxon>
    </lineage>
</organism>
<dbReference type="InterPro" id="IPR051223">
    <property type="entry name" value="Polycystin"/>
</dbReference>
<feature type="disulfide bond" evidence="12">
    <location>
        <begin position="252"/>
        <end position="261"/>
    </location>
</feature>
<dbReference type="InterPro" id="IPR014010">
    <property type="entry name" value="REJ_dom"/>
</dbReference>
<dbReference type="SUPFAM" id="SSF49265">
    <property type="entry name" value="Fibronectin type III"/>
    <property type="match status" value="1"/>
</dbReference>
<dbReference type="PROSITE" id="PS50853">
    <property type="entry name" value="FN3"/>
    <property type="match status" value="1"/>
</dbReference>
<dbReference type="InterPro" id="IPR036392">
    <property type="entry name" value="PLAT/LH2_dom_sf"/>
</dbReference>
<evidence type="ECO:0000256" key="8">
    <source>
        <dbReference type="ARBA" id="ARBA00023136"/>
    </source>
</evidence>
<feature type="transmembrane region" description="Helical" evidence="13">
    <location>
        <begin position="1474"/>
        <end position="1496"/>
    </location>
</feature>
<dbReference type="SUPFAM" id="SSF57196">
    <property type="entry name" value="EGF/Laminin"/>
    <property type="match status" value="1"/>
</dbReference>
<dbReference type="InterPro" id="IPR046791">
    <property type="entry name" value="Polycystin_dom"/>
</dbReference>
<evidence type="ECO:0000256" key="1">
    <source>
        <dbReference type="ARBA" id="ARBA00004141"/>
    </source>
</evidence>
<comment type="caution">
    <text evidence="19">The sequence shown here is derived from an EMBL/GenBank/DDBJ whole genome shotgun (WGS) entry which is preliminary data.</text>
</comment>
<dbReference type="SMART" id="SM00303">
    <property type="entry name" value="GPS"/>
    <property type="match status" value="1"/>
</dbReference>
<dbReference type="InterPro" id="IPR001024">
    <property type="entry name" value="PLAT/LH2_dom"/>
</dbReference>
<dbReference type="CDD" id="cd00063">
    <property type="entry name" value="FN3"/>
    <property type="match status" value="1"/>
</dbReference>
<reference evidence="20" key="1">
    <citation type="journal article" date="2017" name="bioRxiv">
        <title>Comparative analysis of the genomes of Stylophora pistillata and Acropora digitifera provides evidence for extensive differences between species of corals.</title>
        <authorList>
            <person name="Voolstra C.R."/>
            <person name="Li Y."/>
            <person name="Liew Y.J."/>
            <person name="Baumgarten S."/>
            <person name="Zoccola D."/>
            <person name="Flot J.-F."/>
            <person name="Tambutte S."/>
            <person name="Allemand D."/>
            <person name="Aranda M."/>
        </authorList>
    </citation>
    <scope>NUCLEOTIDE SEQUENCE [LARGE SCALE GENOMIC DNA]</scope>
</reference>
<comment type="similarity">
    <text evidence="3">Belongs to the polycystin family.</text>
</comment>
<comment type="subcellular location">
    <subcellularLocation>
        <location evidence="2">Cell membrane</location>
    </subcellularLocation>
    <subcellularLocation>
        <location evidence="1">Membrane</location>
        <topology evidence="1">Multi-pass membrane protein</topology>
    </subcellularLocation>
</comment>
<dbReference type="SMART" id="SM00181">
    <property type="entry name" value="EGF"/>
    <property type="match status" value="1"/>
</dbReference>
<dbReference type="InterPro" id="IPR046338">
    <property type="entry name" value="GAIN_dom_sf"/>
</dbReference>
<dbReference type="SMART" id="SM00060">
    <property type="entry name" value="FN3"/>
    <property type="match status" value="1"/>
</dbReference>
<feature type="domain" description="EGF-like" evidence="14">
    <location>
        <begin position="221"/>
        <end position="262"/>
    </location>
</feature>
<evidence type="ECO:0000259" key="17">
    <source>
        <dbReference type="PROSITE" id="PS50853"/>
    </source>
</evidence>
<dbReference type="PANTHER" id="PTHR10877:SF150">
    <property type="entry name" value="REJ DOMAIN-CONTAINING PROTEIN"/>
    <property type="match status" value="1"/>
</dbReference>
<dbReference type="InterPro" id="IPR013783">
    <property type="entry name" value="Ig-like_fold"/>
</dbReference>
<feature type="transmembrane region" description="Helical" evidence="13">
    <location>
        <begin position="1914"/>
        <end position="1935"/>
    </location>
</feature>
<dbReference type="Gene3D" id="2.10.25.10">
    <property type="entry name" value="Laminin"/>
    <property type="match status" value="1"/>
</dbReference>
<dbReference type="InterPro" id="IPR013122">
    <property type="entry name" value="PKD1_2_channel"/>
</dbReference>
<dbReference type="PROSITE" id="PS50095">
    <property type="entry name" value="PLAT"/>
    <property type="match status" value="1"/>
</dbReference>
<keyword evidence="8 13" id="KW-0472">Membrane</keyword>
<feature type="transmembrane region" description="Helical" evidence="13">
    <location>
        <begin position="1431"/>
        <end position="1449"/>
    </location>
</feature>
<keyword evidence="4" id="KW-1003">Cell membrane</keyword>
<feature type="transmembrane region" description="Helical" evidence="13">
    <location>
        <begin position="1649"/>
        <end position="1671"/>
    </location>
</feature>
<dbReference type="InterPro" id="IPR003915">
    <property type="entry name" value="PKD_2"/>
</dbReference>
<keyword evidence="20" id="KW-1185">Reference proteome</keyword>
<feature type="transmembrane region" description="Helical" evidence="13">
    <location>
        <begin position="2113"/>
        <end position="2132"/>
    </location>
</feature>
<dbReference type="Pfam" id="PF02010">
    <property type="entry name" value="REJ"/>
    <property type="match status" value="2"/>
</dbReference>
<gene>
    <name evidence="19" type="primary">Pkd1l2</name>
    <name evidence="19" type="ORF">AWC38_SpisGene16334</name>
</gene>
<dbReference type="Gene3D" id="2.60.60.20">
    <property type="entry name" value="PLAT/LH2 domain"/>
    <property type="match status" value="1"/>
</dbReference>
<dbReference type="Gene3D" id="2.60.220.50">
    <property type="match status" value="1"/>
</dbReference>
<feature type="transmembrane region" description="Helical" evidence="13">
    <location>
        <begin position="1566"/>
        <end position="1589"/>
    </location>
</feature>
<evidence type="ECO:0000256" key="7">
    <source>
        <dbReference type="ARBA" id="ARBA00022989"/>
    </source>
</evidence>
<dbReference type="PROSITE" id="PS50221">
    <property type="entry name" value="GAIN_B"/>
    <property type="match status" value="1"/>
</dbReference>
<dbReference type="PROSITE" id="PS51111">
    <property type="entry name" value="REJ"/>
    <property type="match status" value="1"/>
</dbReference>
<evidence type="ECO:0000313" key="20">
    <source>
        <dbReference type="Proteomes" id="UP000225706"/>
    </source>
</evidence>
<evidence type="ECO:0000259" key="14">
    <source>
        <dbReference type="PROSITE" id="PS50026"/>
    </source>
</evidence>
<dbReference type="InterPro" id="IPR036116">
    <property type="entry name" value="FN3_sf"/>
</dbReference>
<dbReference type="OrthoDB" id="5322100at2759"/>
<evidence type="ECO:0000256" key="13">
    <source>
        <dbReference type="SAM" id="Phobius"/>
    </source>
</evidence>
<feature type="transmembrane region" description="Helical" evidence="13">
    <location>
        <begin position="2006"/>
        <end position="2024"/>
    </location>
</feature>
<evidence type="ECO:0000256" key="10">
    <source>
        <dbReference type="ARBA" id="ARBA00023180"/>
    </source>
</evidence>
<evidence type="ECO:0000259" key="18">
    <source>
        <dbReference type="PROSITE" id="PS51111"/>
    </source>
</evidence>
<evidence type="ECO:0000256" key="5">
    <source>
        <dbReference type="ARBA" id="ARBA00022692"/>
    </source>
</evidence>
<evidence type="ECO:0000256" key="11">
    <source>
        <dbReference type="PIRSR" id="PIRSR603915-2"/>
    </source>
</evidence>
<feature type="transmembrane region" description="Helical" evidence="13">
    <location>
        <begin position="1947"/>
        <end position="1969"/>
    </location>
</feature>
<evidence type="ECO:0000256" key="3">
    <source>
        <dbReference type="ARBA" id="ARBA00007200"/>
    </source>
</evidence>
<dbReference type="SUPFAM" id="SSF49723">
    <property type="entry name" value="Lipase/lipooxygenase domain (PLAT/LH2 domain)"/>
    <property type="match status" value="1"/>
</dbReference>
<dbReference type="EMBL" id="LSMT01000369">
    <property type="protein sequence ID" value="PFX19268.1"/>
    <property type="molecule type" value="Genomic_DNA"/>
</dbReference>
<dbReference type="InterPro" id="IPR000742">
    <property type="entry name" value="EGF"/>
</dbReference>
<name>A0A2B4RSG3_STYPI</name>
<dbReference type="GO" id="GO:0050982">
    <property type="term" value="P:detection of mechanical stimulus"/>
    <property type="evidence" value="ECO:0007669"/>
    <property type="project" value="TreeGrafter"/>
</dbReference>
<keyword evidence="5 13" id="KW-0812">Transmembrane</keyword>
<dbReference type="PROSITE" id="PS00022">
    <property type="entry name" value="EGF_1"/>
    <property type="match status" value="1"/>
</dbReference>
<feature type="domain" description="REJ" evidence="18">
    <location>
        <begin position="563"/>
        <end position="958"/>
    </location>
</feature>
<feature type="domain" description="Fibronectin type-III" evidence="17">
    <location>
        <begin position="123"/>
        <end position="220"/>
    </location>
</feature>
<dbReference type="InterPro" id="IPR002859">
    <property type="entry name" value="PKD/REJ-like"/>
</dbReference>
<keyword evidence="12" id="KW-0245">EGF-like domain</keyword>
<comment type="caution">
    <text evidence="12">Lacks conserved residue(s) required for the propagation of feature annotation.</text>
</comment>
<dbReference type="CDD" id="cd00054">
    <property type="entry name" value="EGF_CA"/>
    <property type="match status" value="1"/>
</dbReference>
<evidence type="ECO:0000256" key="9">
    <source>
        <dbReference type="ARBA" id="ARBA00023157"/>
    </source>
</evidence>
<evidence type="ECO:0000313" key="19">
    <source>
        <dbReference type="EMBL" id="PFX19268.1"/>
    </source>
</evidence>
<dbReference type="PRINTS" id="PR01433">
    <property type="entry name" value="POLYCYSTIN2"/>
</dbReference>
<dbReference type="PROSITE" id="PS50026">
    <property type="entry name" value="EGF_3"/>
    <property type="match status" value="1"/>
</dbReference>
<proteinExistence type="inferred from homology"/>
<keyword evidence="10" id="KW-0325">Glycoprotein</keyword>
<dbReference type="GO" id="GO:0005509">
    <property type="term" value="F:calcium ion binding"/>
    <property type="evidence" value="ECO:0007669"/>
    <property type="project" value="InterPro"/>
</dbReference>
<dbReference type="Proteomes" id="UP000225706">
    <property type="component" value="Unassembled WGS sequence"/>
</dbReference>
<dbReference type="InterPro" id="IPR003961">
    <property type="entry name" value="FN3_dom"/>
</dbReference>
<dbReference type="GO" id="GO:0005262">
    <property type="term" value="F:calcium channel activity"/>
    <property type="evidence" value="ECO:0007669"/>
    <property type="project" value="TreeGrafter"/>
</dbReference>
<keyword evidence="6" id="KW-0732">Signal</keyword>
<dbReference type="Pfam" id="PF20519">
    <property type="entry name" value="Polycystin_dom"/>
    <property type="match status" value="1"/>
</dbReference>
<evidence type="ECO:0000259" key="16">
    <source>
        <dbReference type="PROSITE" id="PS50221"/>
    </source>
</evidence>
<dbReference type="Pfam" id="PF01477">
    <property type="entry name" value="PLAT"/>
    <property type="match status" value="1"/>
</dbReference>
<evidence type="ECO:0000256" key="4">
    <source>
        <dbReference type="ARBA" id="ARBA00022475"/>
    </source>
</evidence>
<feature type="transmembrane region" description="Helical" evidence="13">
    <location>
        <begin position="1223"/>
        <end position="1242"/>
    </location>
</feature>
<feature type="domain" description="GAIN-B" evidence="16">
    <location>
        <begin position="1048"/>
        <end position="1205"/>
    </location>
</feature>
<dbReference type="SMART" id="SM00308">
    <property type="entry name" value="LH2"/>
    <property type="match status" value="1"/>
</dbReference>
<dbReference type="Pfam" id="PF00041">
    <property type="entry name" value="fn3"/>
    <property type="match status" value="1"/>
</dbReference>
<dbReference type="InterPro" id="IPR057244">
    <property type="entry name" value="GAIN_B"/>
</dbReference>
<accession>A0A2B4RSG3</accession>
<dbReference type="Pfam" id="PF08016">
    <property type="entry name" value="PKD_channel"/>
    <property type="match status" value="1"/>
</dbReference>
<evidence type="ECO:0000259" key="15">
    <source>
        <dbReference type="PROSITE" id="PS50095"/>
    </source>
</evidence>
<evidence type="ECO:0000256" key="6">
    <source>
        <dbReference type="ARBA" id="ARBA00022729"/>
    </source>
</evidence>
<dbReference type="GO" id="GO:0005886">
    <property type="term" value="C:plasma membrane"/>
    <property type="evidence" value="ECO:0007669"/>
    <property type="project" value="UniProtKB-SubCell"/>
</dbReference>
<feature type="transmembrane region" description="Helical" evidence="13">
    <location>
        <begin position="2044"/>
        <end position="2066"/>
    </location>
</feature>
<evidence type="ECO:0000256" key="2">
    <source>
        <dbReference type="ARBA" id="ARBA00004236"/>
    </source>
</evidence>
<feature type="transmembrane region" description="Helical" evidence="13">
    <location>
        <begin position="1524"/>
        <end position="1546"/>
    </location>
</feature>
<dbReference type="Pfam" id="PF01825">
    <property type="entry name" value="GPS"/>
    <property type="match status" value="1"/>
</dbReference>